<gene>
    <name evidence="1" type="ORF">Egran_05907</name>
</gene>
<organism evidence="1 2">
    <name type="scientific">Elaphomyces granulatus</name>
    <dbReference type="NCBI Taxonomy" id="519963"/>
    <lineage>
        <taxon>Eukaryota</taxon>
        <taxon>Fungi</taxon>
        <taxon>Dikarya</taxon>
        <taxon>Ascomycota</taxon>
        <taxon>Pezizomycotina</taxon>
        <taxon>Eurotiomycetes</taxon>
        <taxon>Eurotiomycetidae</taxon>
        <taxon>Eurotiales</taxon>
        <taxon>Elaphomycetaceae</taxon>
        <taxon>Elaphomyces</taxon>
    </lineage>
</organism>
<protein>
    <recommendedName>
        <fullName evidence="3">AAA+ ATPase domain-containing protein</fullName>
    </recommendedName>
</protein>
<dbReference type="AlphaFoldDB" id="A0A232LQ84"/>
<evidence type="ECO:0008006" key="3">
    <source>
        <dbReference type="Google" id="ProtNLM"/>
    </source>
</evidence>
<comment type="caution">
    <text evidence="1">The sequence shown here is derived from an EMBL/GenBank/DDBJ whole genome shotgun (WGS) entry which is preliminary data.</text>
</comment>
<reference evidence="1 2" key="1">
    <citation type="journal article" date="2015" name="Environ. Microbiol.">
        <title>Metagenome sequence of Elaphomyces granulatus from sporocarp tissue reveals Ascomycota ectomycorrhizal fingerprints of genome expansion and a Proteobacteria-rich microbiome.</title>
        <authorList>
            <person name="Quandt C.A."/>
            <person name="Kohler A."/>
            <person name="Hesse C.N."/>
            <person name="Sharpton T.J."/>
            <person name="Martin F."/>
            <person name="Spatafora J.W."/>
        </authorList>
    </citation>
    <scope>NUCLEOTIDE SEQUENCE [LARGE SCALE GENOMIC DNA]</scope>
    <source>
        <strain evidence="1 2">OSC145934</strain>
    </source>
</reference>
<dbReference type="InterPro" id="IPR027417">
    <property type="entry name" value="P-loop_NTPase"/>
</dbReference>
<proteinExistence type="predicted"/>
<name>A0A232LQ84_9EURO</name>
<keyword evidence="2" id="KW-1185">Reference proteome</keyword>
<sequence>MNSIDFDSHLDLISSNRTRSSGNQQTSGHSLETTPIFSAKAWRNVTADGSAALEGLQHGLLGLRLQTYEGSEQADSDGLEDIDNLVYANITSPWSAFICGSQGSGKSHTLSCLLENAIISGSKAGNLANPLAAIVFHYDKFTGYLSSQLCEAAYLCSADIPVRILVSPSNFSAMDAAYRKMPGPKPKIVPMYFQQKDLNISMMKTLMAVGGGDGSTPLYMEVVMKILREMAKEATGQAGINYASFKCRLNSENFMKGQNAPLKMRLQLLESFLDLPGLRPAKETDSDLWNFKSGTLTIVDLSCPFVAENDACALFNICLSLFLERRHQGGRLVALDEAHKFLTTNSREATEFTDTLLAVIRQQRHLATRVVIATQEPTLSPSLLDLSNVTIVHRFTSPAWYKILEGHLAAALIGKRKESRKKQEEDSGYQRLDLFEQIVHLGTGEALVFCPTALLDVVPSDVADANGIRDTETYDVVQEVVQELGARHIKMKIRNRLTADGGRSILSV</sequence>
<dbReference type="SUPFAM" id="SSF52540">
    <property type="entry name" value="P-loop containing nucleoside triphosphate hydrolases"/>
    <property type="match status" value="1"/>
</dbReference>
<evidence type="ECO:0000313" key="2">
    <source>
        <dbReference type="Proteomes" id="UP000243515"/>
    </source>
</evidence>
<dbReference type="Gene3D" id="3.40.50.300">
    <property type="entry name" value="P-loop containing nucleotide triphosphate hydrolases"/>
    <property type="match status" value="1"/>
</dbReference>
<accession>A0A232LQ84</accession>
<dbReference type="OrthoDB" id="2316594at2759"/>
<dbReference type="EMBL" id="NPHW01005874">
    <property type="protein sequence ID" value="OXV06325.1"/>
    <property type="molecule type" value="Genomic_DNA"/>
</dbReference>
<evidence type="ECO:0000313" key="1">
    <source>
        <dbReference type="EMBL" id="OXV06325.1"/>
    </source>
</evidence>
<dbReference type="Proteomes" id="UP000243515">
    <property type="component" value="Unassembled WGS sequence"/>
</dbReference>